<dbReference type="AlphaFoldDB" id="A0A6J8BF62"/>
<dbReference type="Proteomes" id="UP000507470">
    <property type="component" value="Unassembled WGS sequence"/>
</dbReference>
<evidence type="ECO:0008006" key="3">
    <source>
        <dbReference type="Google" id="ProtNLM"/>
    </source>
</evidence>
<keyword evidence="2" id="KW-1185">Reference proteome</keyword>
<reference evidence="1 2" key="1">
    <citation type="submission" date="2020-06" db="EMBL/GenBank/DDBJ databases">
        <authorList>
            <person name="Li R."/>
            <person name="Bekaert M."/>
        </authorList>
    </citation>
    <scope>NUCLEOTIDE SEQUENCE [LARGE SCALE GENOMIC DNA]</scope>
    <source>
        <strain evidence="2">wild</strain>
    </source>
</reference>
<accession>A0A6J8BF62</accession>
<dbReference type="EMBL" id="CACVKT020003242">
    <property type="protein sequence ID" value="CAC5382588.1"/>
    <property type="molecule type" value="Genomic_DNA"/>
</dbReference>
<protein>
    <recommendedName>
        <fullName evidence="3">Reverse transcriptase domain-containing protein</fullName>
    </recommendedName>
</protein>
<gene>
    <name evidence="1" type="ORF">MCOR_18403</name>
</gene>
<dbReference type="PANTHER" id="PTHR33332">
    <property type="entry name" value="REVERSE TRANSCRIPTASE DOMAIN-CONTAINING PROTEIN"/>
    <property type="match status" value="1"/>
</dbReference>
<organism evidence="1 2">
    <name type="scientific">Mytilus coruscus</name>
    <name type="common">Sea mussel</name>
    <dbReference type="NCBI Taxonomy" id="42192"/>
    <lineage>
        <taxon>Eukaryota</taxon>
        <taxon>Metazoa</taxon>
        <taxon>Spiralia</taxon>
        <taxon>Lophotrochozoa</taxon>
        <taxon>Mollusca</taxon>
        <taxon>Bivalvia</taxon>
        <taxon>Autobranchia</taxon>
        <taxon>Pteriomorphia</taxon>
        <taxon>Mytilida</taxon>
        <taxon>Mytiloidea</taxon>
        <taxon>Mytilidae</taxon>
        <taxon>Mytilinae</taxon>
        <taxon>Mytilus</taxon>
    </lineage>
</organism>
<dbReference type="OrthoDB" id="6155763at2759"/>
<sequence>MSYHSYTDDTQVYQFIRPQGDWCDLSNRLEKCLSDIGDWMSANMLKLNEDKTELIIFAPKHQLKHLSDFRLAFDGTVLSDVSCVKNLGMYFDKTISMENQACTITKACFYQIRNIGRIRSLISVEACKTLVCSLVTSRLDYGNALLYGTNTNIISKLQRVQNTAARLITRKRKFDSITPVLISLHCLPIHYRCQYKLLLYVYKAQHCNAPSYLQDLITPYKPSRSLRSENCMLLHPPNDVRTKSYGERRFDKTAPTLWNSLPSSLRSVNSLCVFKKQLKTHLFRTAFKDFL</sequence>
<proteinExistence type="predicted"/>
<evidence type="ECO:0000313" key="2">
    <source>
        <dbReference type="Proteomes" id="UP000507470"/>
    </source>
</evidence>
<name>A0A6J8BF62_MYTCO</name>
<evidence type="ECO:0000313" key="1">
    <source>
        <dbReference type="EMBL" id="CAC5382588.1"/>
    </source>
</evidence>